<organism evidence="2">
    <name type="scientific">Arthroderma gypseum (strain ATCC MYA-4604 / CBS 118893)</name>
    <name type="common">Microsporum gypseum</name>
    <dbReference type="NCBI Taxonomy" id="535722"/>
    <lineage>
        <taxon>Eukaryota</taxon>
        <taxon>Fungi</taxon>
        <taxon>Dikarya</taxon>
        <taxon>Ascomycota</taxon>
        <taxon>Pezizomycotina</taxon>
        <taxon>Eurotiomycetes</taxon>
        <taxon>Eurotiomycetidae</taxon>
        <taxon>Onygenales</taxon>
        <taxon>Arthrodermataceae</taxon>
        <taxon>Nannizzia</taxon>
    </lineage>
</organism>
<dbReference type="Proteomes" id="UP000002669">
    <property type="component" value="Unassembled WGS sequence"/>
</dbReference>
<dbReference type="InParanoid" id="E4UN62"/>
<gene>
    <name evidence="1" type="ORF">MGYG_03366</name>
</gene>
<reference evidence="2" key="1">
    <citation type="journal article" date="2012" name="MBio">
        <title>Comparative genome analysis of Trichophyton rubrum and related dermatophytes reveals candidate genes involved in infection.</title>
        <authorList>
            <person name="Martinez D.A."/>
            <person name="Oliver B.G."/>
            <person name="Graeser Y."/>
            <person name="Goldberg J.M."/>
            <person name="Li W."/>
            <person name="Martinez-Rossi N.M."/>
            <person name="Monod M."/>
            <person name="Shelest E."/>
            <person name="Barton R.C."/>
            <person name="Birch E."/>
            <person name="Brakhage A.A."/>
            <person name="Chen Z."/>
            <person name="Gurr S.J."/>
            <person name="Heiman D."/>
            <person name="Heitman J."/>
            <person name="Kosti I."/>
            <person name="Rossi A."/>
            <person name="Saif S."/>
            <person name="Samalova M."/>
            <person name="Saunders C.W."/>
            <person name="Shea T."/>
            <person name="Summerbell R.C."/>
            <person name="Xu J."/>
            <person name="Young S."/>
            <person name="Zeng Q."/>
            <person name="Birren B.W."/>
            <person name="Cuomo C.A."/>
            <person name="White T.C."/>
        </authorList>
    </citation>
    <scope>NUCLEOTIDE SEQUENCE [LARGE SCALE GENOMIC DNA]</scope>
    <source>
        <strain evidence="2">ATCC MYA-4604 / CBS 118893</strain>
    </source>
</reference>
<dbReference type="VEuPathDB" id="FungiDB:MGYG_03366"/>
<accession>E4UN62</accession>
<dbReference type="EMBL" id="DS989823">
    <property type="protein sequence ID" value="EFR00364.1"/>
    <property type="molecule type" value="Genomic_DNA"/>
</dbReference>
<protein>
    <submittedName>
        <fullName evidence="1">Uncharacterized protein</fullName>
    </submittedName>
</protein>
<dbReference type="HOGENOM" id="CLU_562533_0_0_1"/>
<dbReference type="eggNOG" id="ENOG502RN4D">
    <property type="taxonomic scope" value="Eukaryota"/>
</dbReference>
<dbReference type="OrthoDB" id="4735787at2759"/>
<name>E4UN62_ARTGP</name>
<dbReference type="RefSeq" id="XP_003175846.1">
    <property type="nucleotide sequence ID" value="XM_003175798.1"/>
</dbReference>
<evidence type="ECO:0000313" key="1">
    <source>
        <dbReference type="EMBL" id="EFR00364.1"/>
    </source>
</evidence>
<proteinExistence type="predicted"/>
<dbReference type="GeneID" id="10031157"/>
<keyword evidence="2" id="KW-1185">Reference proteome</keyword>
<evidence type="ECO:0000313" key="2">
    <source>
        <dbReference type="Proteomes" id="UP000002669"/>
    </source>
</evidence>
<dbReference type="OMA" id="RRWLYFE"/>
<dbReference type="AlphaFoldDB" id="E4UN62"/>
<sequence>MNVIHSGSSWPLAFGRPPQDPDLDPDPVIAAYETWLPRYRLTAAPLRPAETQLSIFKPVSIAYEPSSWWLDGHCPAHPHFENAGRIQFWVKTIKQPLLRYIIEGCELLLERAGNKALTRSIAQNNALWRAAVSIHKYGVIYLATRSDCREEFLRIVKSNPKLFDEIDVFLSADQNATRAINYGVHRLVNSGTLTVSHETYLVPPRAISSIGINHVVVRASDFEGDSICLLDEPSAVWDLHDFAHLTAASLSPELFGSKYFSHLTKLPRKLTALIRSPKMKTANPSPRCSDGVIFSELLTPLFAAEVEAARRGSKAHTYLSLTEILANKLADYLMGRCKLQHLSSGKMLSMEDEPITAVQLAVLLQNKSYELTASEIEQRVLTRGGPVGDTNDDLDNLTGAKRIEALARCRRWRYFEVRNTIKHRAHKLAYKKVAERMMADCTQSVSDKALLECILDVIDYASWEKDGVCNLWQVVTDEEVSGRCP</sequence>